<dbReference type="Gene3D" id="3.20.20.190">
    <property type="entry name" value="Phosphatidylinositol (PI) phosphodiesterase"/>
    <property type="match status" value="1"/>
</dbReference>
<keyword evidence="2" id="KW-0479">Metal-binding</keyword>
<organism evidence="6 7">
    <name type="scientific">Limulus polyphemus</name>
    <name type="common">Atlantic horseshoe crab</name>
    <dbReference type="NCBI Taxonomy" id="6850"/>
    <lineage>
        <taxon>Eukaryota</taxon>
        <taxon>Metazoa</taxon>
        <taxon>Ecdysozoa</taxon>
        <taxon>Arthropoda</taxon>
        <taxon>Chelicerata</taxon>
        <taxon>Merostomata</taxon>
        <taxon>Xiphosura</taxon>
        <taxon>Limulidae</taxon>
        <taxon>Limulus</taxon>
    </lineage>
</organism>
<evidence type="ECO:0000256" key="4">
    <source>
        <dbReference type="ARBA" id="ARBA00023157"/>
    </source>
</evidence>
<evidence type="ECO:0000313" key="7">
    <source>
        <dbReference type="RefSeq" id="XP_013777341.2"/>
    </source>
</evidence>
<evidence type="ECO:0000256" key="3">
    <source>
        <dbReference type="ARBA" id="ARBA00022842"/>
    </source>
</evidence>
<evidence type="ECO:0000256" key="2">
    <source>
        <dbReference type="ARBA" id="ARBA00022723"/>
    </source>
</evidence>
<name>A0ABM1B955_LIMPO</name>
<evidence type="ECO:0000256" key="5">
    <source>
        <dbReference type="ARBA" id="ARBA00023239"/>
    </source>
</evidence>
<keyword evidence="3" id="KW-0460">Magnesium</keyword>
<comment type="catalytic activity">
    <reaction evidence="1">
        <text>an N-(acyl)-sphingosylphosphoethanolamine = an N-(acyl)-sphingosyl-1,3-cyclic phosphate + ethanolamine</text>
        <dbReference type="Rhea" id="RHEA:60648"/>
        <dbReference type="ChEBI" id="CHEBI:57603"/>
        <dbReference type="ChEBI" id="CHEBI:143891"/>
        <dbReference type="ChEBI" id="CHEBI:143892"/>
    </reaction>
</comment>
<dbReference type="PROSITE" id="PS50007">
    <property type="entry name" value="PIPLC_X_DOMAIN"/>
    <property type="match status" value="1"/>
</dbReference>
<dbReference type="InterPro" id="IPR051057">
    <property type="entry name" value="PI-PLC_domain"/>
</dbReference>
<dbReference type="RefSeq" id="XP_013777341.2">
    <property type="nucleotide sequence ID" value="XM_013921887.2"/>
</dbReference>
<dbReference type="InterPro" id="IPR042158">
    <property type="entry name" value="PLCXD1/2/3"/>
</dbReference>
<dbReference type="PANTHER" id="PTHR13593">
    <property type="match status" value="1"/>
</dbReference>
<keyword evidence="4" id="KW-1015">Disulfide bond</keyword>
<gene>
    <name evidence="7" type="primary">LOC106462019</name>
</gene>
<reference evidence="7" key="1">
    <citation type="submission" date="2025-08" db="UniProtKB">
        <authorList>
            <consortium name="RefSeq"/>
        </authorList>
    </citation>
    <scope>IDENTIFICATION</scope>
    <source>
        <tissue evidence="7">Muscle</tissue>
    </source>
</reference>
<evidence type="ECO:0000256" key="1">
    <source>
        <dbReference type="ARBA" id="ARBA00000110"/>
    </source>
</evidence>
<keyword evidence="5" id="KW-0456">Lyase</keyword>
<sequence length="348" mass="39949">MASHENYEGVFLHSDVEIEHINHKNQNHAPILNQWMQDLPEIIHNLPLNCLAIPGSHESGSYSVSALDDYAPDGLFLSKSRAVQLLGSTAKKVICGWMKTQDLTCKEQLEMGIRYFDFKVATKPGSSDLYIVHGLYGDSMTTVLDSIKEFLDLHPKEVVLLHFQQLFAMTNDDHHRLLRQITEIFGSKVCPVVPKMEKLTLSWLWHQQYQVLVFYMHDVANYHPFLWKKEFILSPCPKAVKGSELMQFLVEQHKQEKPLRKFVVSQGVLTPTATFTLRHPCSNFRDLLVDSAHEVLQEWLKGKQSLNIIISDFVDIKDCWFPRTVVGMNYSRPLGKDEINGKSKVTTE</sequence>
<protein>
    <submittedName>
        <fullName evidence="7">PI-PLC X domain-containing protein 3-like</fullName>
    </submittedName>
</protein>
<dbReference type="Proteomes" id="UP000694941">
    <property type="component" value="Unplaced"/>
</dbReference>
<dbReference type="PANTHER" id="PTHR13593:SF113">
    <property type="entry name" value="SI:DKEY-266F7.9"/>
    <property type="match status" value="1"/>
</dbReference>
<evidence type="ECO:0000313" key="6">
    <source>
        <dbReference type="Proteomes" id="UP000694941"/>
    </source>
</evidence>
<dbReference type="CDD" id="cd08616">
    <property type="entry name" value="PI-PLCXD1c"/>
    <property type="match status" value="1"/>
</dbReference>
<dbReference type="InterPro" id="IPR017946">
    <property type="entry name" value="PLC-like_Pdiesterase_TIM-brl"/>
</dbReference>
<proteinExistence type="predicted"/>
<dbReference type="SUPFAM" id="SSF51695">
    <property type="entry name" value="PLC-like phosphodiesterases"/>
    <property type="match status" value="1"/>
</dbReference>
<accession>A0ABM1B955</accession>
<keyword evidence="6" id="KW-1185">Reference proteome</keyword>
<dbReference type="GeneID" id="106462019"/>